<evidence type="ECO:0000256" key="2">
    <source>
        <dbReference type="ARBA" id="ARBA00004574"/>
    </source>
</evidence>
<dbReference type="GeneTree" id="ENSGT00390000017589"/>
<dbReference type="FunFam" id="2.40.50.140:FF:000203">
    <property type="entry name" value="TEN1 subunit of CST complex"/>
    <property type="match status" value="1"/>
</dbReference>
<dbReference type="GO" id="GO:0032211">
    <property type="term" value="P:negative regulation of telomere maintenance via telomerase"/>
    <property type="evidence" value="ECO:0007669"/>
    <property type="project" value="TreeGrafter"/>
</dbReference>
<evidence type="ECO:0000256" key="3">
    <source>
        <dbReference type="ARBA" id="ARBA00022454"/>
    </source>
</evidence>
<reference evidence="11" key="2">
    <citation type="submission" date="2025-09" db="UniProtKB">
        <authorList>
            <consortium name="Ensembl"/>
        </authorList>
    </citation>
    <scope>IDENTIFICATION</scope>
</reference>
<evidence type="ECO:0000256" key="7">
    <source>
        <dbReference type="ARBA" id="ARBA00061044"/>
    </source>
</evidence>
<dbReference type="PANTHER" id="PTHR33905">
    <property type="entry name" value="CST COMPLEX SUBUNIT TEN1"/>
    <property type="match status" value="1"/>
</dbReference>
<name>A0A8C5WM95_9ANUR</name>
<evidence type="ECO:0000256" key="4">
    <source>
        <dbReference type="ARBA" id="ARBA00022895"/>
    </source>
</evidence>
<dbReference type="InterPro" id="IPR012340">
    <property type="entry name" value="NA-bd_OB-fold"/>
</dbReference>
<dbReference type="GO" id="GO:0010521">
    <property type="term" value="F:telomerase inhibitor activity"/>
    <property type="evidence" value="ECO:0007669"/>
    <property type="project" value="TreeGrafter"/>
</dbReference>
<evidence type="ECO:0000256" key="10">
    <source>
        <dbReference type="ARBA" id="ARBA00079840"/>
    </source>
</evidence>
<evidence type="ECO:0000256" key="1">
    <source>
        <dbReference type="ARBA" id="ARBA00004123"/>
    </source>
</evidence>
<keyword evidence="5" id="KW-0238">DNA-binding</keyword>
<accession>A0A8C5WM95</accession>
<dbReference type="Proteomes" id="UP000694569">
    <property type="component" value="Unplaced"/>
</dbReference>
<keyword evidence="6" id="KW-0539">Nucleus</keyword>
<evidence type="ECO:0000256" key="6">
    <source>
        <dbReference type="ARBA" id="ARBA00023242"/>
    </source>
</evidence>
<dbReference type="AlphaFoldDB" id="A0A8C5WM95"/>
<evidence type="ECO:0000256" key="5">
    <source>
        <dbReference type="ARBA" id="ARBA00023125"/>
    </source>
</evidence>
<dbReference type="InterPro" id="IPR029146">
    <property type="entry name" value="Ten1_animal_plant"/>
</dbReference>
<dbReference type="GO" id="GO:0003697">
    <property type="term" value="F:single-stranded DNA binding"/>
    <property type="evidence" value="ECO:0007669"/>
    <property type="project" value="InterPro"/>
</dbReference>
<sequence length="123" mass="13490">MLPAAAVYQFLWEICSGEVPGGTTVRTFGRLSTYDMAESEATLTLQHASAQHHLRVRTTFVEPFSAALGSYYMALGELECDADPVLCARLLVCIDGADLALFQQAVEEQRRYLQGRSQADNGT</sequence>
<evidence type="ECO:0000313" key="11">
    <source>
        <dbReference type="Ensembl" id="ENSLLEP00000048864.1"/>
    </source>
</evidence>
<reference evidence="11" key="1">
    <citation type="submission" date="2025-08" db="UniProtKB">
        <authorList>
            <consortium name="Ensembl"/>
        </authorList>
    </citation>
    <scope>IDENTIFICATION</scope>
</reference>
<dbReference type="OrthoDB" id="342190at2759"/>
<dbReference type="GO" id="GO:0042162">
    <property type="term" value="F:telomeric DNA binding"/>
    <property type="evidence" value="ECO:0007669"/>
    <property type="project" value="TreeGrafter"/>
</dbReference>
<dbReference type="Pfam" id="PF15490">
    <property type="entry name" value="Ten1_2"/>
    <property type="match status" value="1"/>
</dbReference>
<comment type="subcellular location">
    <subcellularLocation>
        <location evidence="2">Chromosome</location>
        <location evidence="2">Telomere</location>
    </subcellularLocation>
    <subcellularLocation>
        <location evidence="1">Nucleus</location>
    </subcellularLocation>
</comment>
<comment type="similarity">
    <text evidence="7">Belongs to the TEN1 family.</text>
</comment>
<evidence type="ECO:0000256" key="8">
    <source>
        <dbReference type="ARBA" id="ARBA00068173"/>
    </source>
</evidence>
<protein>
    <recommendedName>
        <fullName evidence="8">CST complex subunit TEN1</fullName>
    </recommendedName>
    <alternativeName>
        <fullName evidence="10">Protein telomeric pathways with STN1 homolog</fullName>
    </alternativeName>
    <alternativeName>
        <fullName evidence="9">Telomere length regulation protein TEN1 homolog</fullName>
    </alternativeName>
</protein>
<keyword evidence="12" id="KW-1185">Reference proteome</keyword>
<dbReference type="Gene3D" id="2.40.50.140">
    <property type="entry name" value="Nucleic acid-binding proteins"/>
    <property type="match status" value="1"/>
</dbReference>
<evidence type="ECO:0000313" key="12">
    <source>
        <dbReference type="Proteomes" id="UP000694569"/>
    </source>
</evidence>
<dbReference type="GO" id="GO:1990879">
    <property type="term" value="C:CST complex"/>
    <property type="evidence" value="ECO:0007669"/>
    <property type="project" value="InterPro"/>
</dbReference>
<evidence type="ECO:0000256" key="9">
    <source>
        <dbReference type="ARBA" id="ARBA00078215"/>
    </source>
</evidence>
<proteinExistence type="inferred from homology"/>
<keyword evidence="3" id="KW-0158">Chromosome</keyword>
<organism evidence="11 12">
    <name type="scientific">Leptobrachium leishanense</name>
    <name type="common">Leishan spiny toad</name>
    <dbReference type="NCBI Taxonomy" id="445787"/>
    <lineage>
        <taxon>Eukaryota</taxon>
        <taxon>Metazoa</taxon>
        <taxon>Chordata</taxon>
        <taxon>Craniata</taxon>
        <taxon>Vertebrata</taxon>
        <taxon>Euteleostomi</taxon>
        <taxon>Amphibia</taxon>
        <taxon>Batrachia</taxon>
        <taxon>Anura</taxon>
        <taxon>Pelobatoidea</taxon>
        <taxon>Megophryidae</taxon>
        <taxon>Leptobrachium</taxon>
    </lineage>
</organism>
<gene>
    <name evidence="11" type="primary">TEN1</name>
</gene>
<dbReference type="PANTHER" id="PTHR33905:SF1">
    <property type="entry name" value="CST COMPLEX SUBUNIT TEN1"/>
    <property type="match status" value="1"/>
</dbReference>
<dbReference type="Ensembl" id="ENSLLET00000050772.1">
    <property type="protein sequence ID" value="ENSLLEP00000048864.1"/>
    <property type="gene ID" value="ENSLLEG00000030757.1"/>
</dbReference>
<keyword evidence="4" id="KW-0779">Telomere</keyword>